<dbReference type="PROSITE" id="PS51304">
    <property type="entry name" value="GALECTIN"/>
    <property type="match status" value="2"/>
</dbReference>
<evidence type="ECO:0000259" key="3">
    <source>
        <dbReference type="PROSITE" id="PS51304"/>
    </source>
</evidence>
<dbReference type="Pfam" id="PF00337">
    <property type="entry name" value="Gal-bind_lectin"/>
    <property type="match status" value="1"/>
</dbReference>
<evidence type="ECO:0000256" key="2">
    <source>
        <dbReference type="RuleBase" id="RU102079"/>
    </source>
</evidence>
<gene>
    <name evidence="4" type="ORF">TCNE_LOCUS12358</name>
</gene>
<dbReference type="PANTHER" id="PTHR11346">
    <property type="entry name" value="GALECTIN"/>
    <property type="match status" value="1"/>
</dbReference>
<dbReference type="AlphaFoldDB" id="A0A3P7GR17"/>
<dbReference type="SUPFAM" id="SSF49899">
    <property type="entry name" value="Concanavalin A-like lectins/glucanases"/>
    <property type="match status" value="2"/>
</dbReference>
<dbReference type="SMART" id="SM00908">
    <property type="entry name" value="Gal-bind_lectin"/>
    <property type="match status" value="1"/>
</dbReference>
<dbReference type="InterPro" id="IPR044156">
    <property type="entry name" value="Galectin-like"/>
</dbReference>
<dbReference type="InterPro" id="IPR013320">
    <property type="entry name" value="ConA-like_dom_sf"/>
</dbReference>
<evidence type="ECO:0000256" key="1">
    <source>
        <dbReference type="ARBA" id="ARBA00022734"/>
    </source>
</evidence>
<evidence type="ECO:0000313" key="4">
    <source>
        <dbReference type="EMBL" id="VDM43679.1"/>
    </source>
</evidence>
<dbReference type="Gene3D" id="2.60.120.200">
    <property type="match status" value="2"/>
</dbReference>
<accession>A0A3P7GR17</accession>
<dbReference type="GO" id="GO:0030246">
    <property type="term" value="F:carbohydrate binding"/>
    <property type="evidence" value="ECO:0007669"/>
    <property type="project" value="UniProtKB-UniRule"/>
</dbReference>
<dbReference type="EMBL" id="UYWY01021227">
    <property type="protein sequence ID" value="VDM43679.1"/>
    <property type="molecule type" value="Genomic_DNA"/>
</dbReference>
<keyword evidence="1 2" id="KW-0430">Lectin</keyword>
<feature type="domain" description="Galectin" evidence="3">
    <location>
        <begin position="71"/>
        <end position="202"/>
    </location>
</feature>
<dbReference type="PANTHER" id="PTHR11346:SF147">
    <property type="entry name" value="GALECTIN"/>
    <property type="match status" value="1"/>
</dbReference>
<name>A0A3P7GR17_TOXCA</name>
<dbReference type="SMART" id="SM00276">
    <property type="entry name" value="GLECT"/>
    <property type="match status" value="1"/>
</dbReference>
<sequence>MQVAVDGRHLCDYLYRIGISDVQTIFITGNVHIDLIEFQGEVSLFLVGVFRIATLNIKRRSRCSLCWIMVRLVGLKIRNTPSEDIIYEVIVDRMPSTRIPLRPRKADTESPICHGPIRKPGSVVRNSTYAGVWQREERQMSQFPFTRGVTFDMVFKADFFAIMIEINGEHFTKFVYRGDVLLNNVNKIELKGDVAVQMVVLK</sequence>
<protein>
    <recommendedName>
        <fullName evidence="2">Galectin</fullName>
    </recommendedName>
</protein>
<dbReference type="InterPro" id="IPR001079">
    <property type="entry name" value="Galectin_CRD"/>
</dbReference>
<organism evidence="4">
    <name type="scientific">Toxocara canis</name>
    <name type="common">Canine roundworm</name>
    <dbReference type="NCBI Taxonomy" id="6265"/>
    <lineage>
        <taxon>Eukaryota</taxon>
        <taxon>Metazoa</taxon>
        <taxon>Ecdysozoa</taxon>
        <taxon>Nematoda</taxon>
        <taxon>Chromadorea</taxon>
        <taxon>Rhabditida</taxon>
        <taxon>Spirurina</taxon>
        <taxon>Ascaridomorpha</taxon>
        <taxon>Ascaridoidea</taxon>
        <taxon>Toxocaridae</taxon>
        <taxon>Toxocara</taxon>
    </lineage>
</organism>
<proteinExistence type="predicted"/>
<feature type="domain" description="Galectin" evidence="3">
    <location>
        <begin position="1"/>
        <end position="39"/>
    </location>
</feature>
<reference evidence="4" key="1">
    <citation type="submission" date="2018-11" db="EMBL/GenBank/DDBJ databases">
        <authorList>
            <consortium name="Pathogen Informatics"/>
        </authorList>
    </citation>
    <scope>NUCLEOTIDE SEQUENCE [LARGE SCALE GENOMIC DNA]</scope>
</reference>